<reference evidence="1 2" key="1">
    <citation type="journal article" date="2010" name="Science">
        <title>Genomic comparison of the ants Camponotus floridanus and Harpegnathos saltator.</title>
        <authorList>
            <person name="Bonasio R."/>
            <person name="Zhang G."/>
            <person name="Ye C."/>
            <person name="Mutti N.S."/>
            <person name="Fang X."/>
            <person name="Qin N."/>
            <person name="Donahue G."/>
            <person name="Yang P."/>
            <person name="Li Q."/>
            <person name="Li C."/>
            <person name="Zhang P."/>
            <person name="Huang Z."/>
            <person name="Berger S.L."/>
            <person name="Reinberg D."/>
            <person name="Wang J."/>
            <person name="Liebig J."/>
        </authorList>
    </citation>
    <scope>NUCLEOTIDE SEQUENCE [LARGE SCALE GENOMIC DNA]</scope>
    <source>
        <strain evidence="2">C129</strain>
    </source>
</reference>
<keyword evidence="2" id="KW-1185">Reference proteome</keyword>
<organism evidence="2">
    <name type="scientific">Camponotus floridanus</name>
    <name type="common">Florida carpenter ant</name>
    <dbReference type="NCBI Taxonomy" id="104421"/>
    <lineage>
        <taxon>Eukaryota</taxon>
        <taxon>Metazoa</taxon>
        <taxon>Ecdysozoa</taxon>
        <taxon>Arthropoda</taxon>
        <taxon>Hexapoda</taxon>
        <taxon>Insecta</taxon>
        <taxon>Pterygota</taxon>
        <taxon>Neoptera</taxon>
        <taxon>Endopterygota</taxon>
        <taxon>Hymenoptera</taxon>
        <taxon>Apocrita</taxon>
        <taxon>Aculeata</taxon>
        <taxon>Formicoidea</taxon>
        <taxon>Formicidae</taxon>
        <taxon>Formicinae</taxon>
        <taxon>Camponotus</taxon>
    </lineage>
</organism>
<dbReference type="AlphaFoldDB" id="E2AYN6"/>
<evidence type="ECO:0000313" key="1">
    <source>
        <dbReference type="EMBL" id="EFN61451.1"/>
    </source>
</evidence>
<name>E2AYN6_CAMFO</name>
<sequence length="207" mass="22743">MPIQPITLANRSCGASVLSMGLRVYLPALNFQGPAAVYAANNRPRTIPLSPLAWLSRRPLRAQRASVYRATISEIRERVSSQKSPREWKTPLTCASPHHVLRYAAGPRQFICYVGLESVENLESRGISHVLQKSGNSCGILLGFGELFSKIPFLLESVENLESRGISHVLQKSGNSCGILLGFGELFSKIPFLVMLLLDCKPPGQEL</sequence>
<evidence type="ECO:0000313" key="2">
    <source>
        <dbReference type="Proteomes" id="UP000000311"/>
    </source>
</evidence>
<dbReference type="EMBL" id="GL443980">
    <property type="protein sequence ID" value="EFN61451.1"/>
    <property type="molecule type" value="Genomic_DNA"/>
</dbReference>
<accession>E2AYN6</accession>
<proteinExistence type="predicted"/>
<gene>
    <name evidence="1" type="ORF">EAG_10083</name>
</gene>
<dbReference type="InParanoid" id="E2AYN6"/>
<dbReference type="Proteomes" id="UP000000311">
    <property type="component" value="Unassembled WGS sequence"/>
</dbReference>
<protein>
    <submittedName>
        <fullName evidence="1">Uncharacterized protein</fullName>
    </submittedName>
</protein>